<sequence length="176" mass="20559">MTHDAQLSRTFLKNGLITLVGLNLFVEALSWYMAYQAKLNFVNESGGLTNYLGLWIRNTWLPELVTVYILTQMIYLVHRWFNITPDGISRSSLARYELSFLPIMLLAFPIFNPFTQSVRYLLTAFPNYSTATYWDQYITGTYSWQMYFIYLFPVLFIGYGTLNISLLSSRLRQSGY</sequence>
<dbReference type="AlphaFoldDB" id="A0A927B7H5"/>
<evidence type="ECO:0000313" key="3">
    <source>
        <dbReference type="Proteomes" id="UP000653797"/>
    </source>
</evidence>
<keyword evidence="1" id="KW-1133">Transmembrane helix</keyword>
<dbReference type="Proteomes" id="UP000653797">
    <property type="component" value="Unassembled WGS sequence"/>
</dbReference>
<feature type="transmembrane region" description="Helical" evidence="1">
    <location>
        <begin position="54"/>
        <end position="77"/>
    </location>
</feature>
<name>A0A927B7H5_9BACT</name>
<feature type="transmembrane region" description="Helical" evidence="1">
    <location>
        <begin position="98"/>
        <end position="122"/>
    </location>
</feature>
<keyword evidence="1" id="KW-0812">Transmembrane</keyword>
<protein>
    <submittedName>
        <fullName evidence="2">Uncharacterized protein</fullName>
    </submittedName>
</protein>
<keyword evidence="1" id="KW-0472">Membrane</keyword>
<gene>
    <name evidence="2" type="ORF">IC230_27680</name>
</gene>
<evidence type="ECO:0000313" key="2">
    <source>
        <dbReference type="EMBL" id="MBD2756693.1"/>
    </source>
</evidence>
<feature type="transmembrane region" description="Helical" evidence="1">
    <location>
        <begin position="142"/>
        <end position="162"/>
    </location>
</feature>
<proteinExistence type="predicted"/>
<evidence type="ECO:0000256" key="1">
    <source>
        <dbReference type="SAM" id="Phobius"/>
    </source>
</evidence>
<dbReference type="EMBL" id="JACXAA010000013">
    <property type="protein sequence ID" value="MBD2756693.1"/>
    <property type="molecule type" value="Genomic_DNA"/>
</dbReference>
<feature type="transmembrane region" description="Helical" evidence="1">
    <location>
        <begin position="12"/>
        <end position="34"/>
    </location>
</feature>
<reference evidence="2" key="1">
    <citation type="submission" date="2020-09" db="EMBL/GenBank/DDBJ databases">
        <authorList>
            <person name="Kim M.K."/>
        </authorList>
    </citation>
    <scope>NUCLEOTIDE SEQUENCE</scope>
    <source>
        <strain evidence="2">BT704</strain>
    </source>
</reference>
<dbReference type="RefSeq" id="WP_191042308.1">
    <property type="nucleotide sequence ID" value="NZ_JACXAA010000013.1"/>
</dbReference>
<comment type="caution">
    <text evidence="2">The sequence shown here is derived from an EMBL/GenBank/DDBJ whole genome shotgun (WGS) entry which is preliminary data.</text>
</comment>
<keyword evidence="3" id="KW-1185">Reference proteome</keyword>
<organism evidence="2 3">
    <name type="scientific">Spirosoma validum</name>
    <dbReference type="NCBI Taxonomy" id="2771355"/>
    <lineage>
        <taxon>Bacteria</taxon>
        <taxon>Pseudomonadati</taxon>
        <taxon>Bacteroidota</taxon>
        <taxon>Cytophagia</taxon>
        <taxon>Cytophagales</taxon>
        <taxon>Cytophagaceae</taxon>
        <taxon>Spirosoma</taxon>
    </lineage>
</organism>
<accession>A0A927B7H5</accession>